<evidence type="ECO:0000313" key="3">
    <source>
        <dbReference type="Proteomes" id="UP001345963"/>
    </source>
</evidence>
<feature type="compositionally biased region" description="Polar residues" evidence="1">
    <location>
        <begin position="398"/>
        <end position="407"/>
    </location>
</feature>
<evidence type="ECO:0008006" key="4">
    <source>
        <dbReference type="Google" id="ProtNLM"/>
    </source>
</evidence>
<reference evidence="2 3" key="1">
    <citation type="submission" date="2021-07" db="EMBL/GenBank/DDBJ databases">
        <authorList>
            <person name="Palmer J.M."/>
        </authorList>
    </citation>
    <scope>NUCLEOTIDE SEQUENCE [LARGE SCALE GENOMIC DNA]</scope>
    <source>
        <strain evidence="2 3">AT_MEX2019</strain>
        <tissue evidence="2">Muscle</tissue>
    </source>
</reference>
<feature type="region of interest" description="Disordered" evidence="1">
    <location>
        <begin position="193"/>
        <end position="221"/>
    </location>
</feature>
<organism evidence="2 3">
    <name type="scientific">Ataeniobius toweri</name>
    <dbReference type="NCBI Taxonomy" id="208326"/>
    <lineage>
        <taxon>Eukaryota</taxon>
        <taxon>Metazoa</taxon>
        <taxon>Chordata</taxon>
        <taxon>Craniata</taxon>
        <taxon>Vertebrata</taxon>
        <taxon>Euteleostomi</taxon>
        <taxon>Actinopterygii</taxon>
        <taxon>Neopterygii</taxon>
        <taxon>Teleostei</taxon>
        <taxon>Neoteleostei</taxon>
        <taxon>Acanthomorphata</taxon>
        <taxon>Ovalentaria</taxon>
        <taxon>Atherinomorphae</taxon>
        <taxon>Cyprinodontiformes</taxon>
        <taxon>Goodeidae</taxon>
        <taxon>Ataeniobius</taxon>
    </lineage>
</organism>
<gene>
    <name evidence="2" type="ORF">ATANTOWER_000129</name>
</gene>
<protein>
    <recommendedName>
        <fullName evidence="4">CARMIL C-terminal domain-containing protein</fullName>
    </recommendedName>
</protein>
<dbReference type="Proteomes" id="UP001345963">
    <property type="component" value="Unassembled WGS sequence"/>
</dbReference>
<evidence type="ECO:0000256" key="1">
    <source>
        <dbReference type="SAM" id="MobiDB-lite"/>
    </source>
</evidence>
<name>A0ABU7CB00_9TELE</name>
<feature type="region of interest" description="Disordered" evidence="1">
    <location>
        <begin position="35"/>
        <end position="86"/>
    </location>
</feature>
<accession>A0ABU7CB00</accession>
<feature type="region of interest" description="Disordered" evidence="1">
    <location>
        <begin position="110"/>
        <end position="140"/>
    </location>
</feature>
<sequence length="407" mass="45219">MPSSSHFLLRYFSVFVETSDPDAGQTTSSLDLAVGSERGRRRTRRYLPGGSGGGRKTSERFRTQPITANEMEESTGLMDAEENDNKKVDVKTDDRAKMSVAAKMSLFKELEKSSAPDSSALLKPRSGSSFHERRTRRGNDHRFLTQPITCEEMVAISTPPSAEVRSGQVESVGDGDESCRMSMRDKLALFNRLSVHGKNGASPTDGPPERRKQKGARYRTQPITVDEVSLLQKGPIQLPAFSLSPNLYDRQQASSVNLKPSEVHLIQPKSELSEPESTHQGSQEYNSEPCLKGILKKRRPEGSEWSENEGRELPKNQQQNGGDCSDAEMLGRIEGAERLESQRETSEVERSSVKVAPWRQRARNRRETPTQVLSEQDAPQEEWPSQSSPQEIISSAANSSDVTGQVE</sequence>
<feature type="region of interest" description="Disordered" evidence="1">
    <location>
        <begin position="263"/>
        <end position="407"/>
    </location>
</feature>
<dbReference type="EMBL" id="JAHUTI010088613">
    <property type="protein sequence ID" value="MED6260073.1"/>
    <property type="molecule type" value="Genomic_DNA"/>
</dbReference>
<feature type="compositionally biased region" description="Basic and acidic residues" evidence="1">
    <location>
        <begin position="329"/>
        <end position="352"/>
    </location>
</feature>
<feature type="compositionally biased region" description="Low complexity" evidence="1">
    <location>
        <begin position="384"/>
        <end position="397"/>
    </location>
</feature>
<keyword evidence="3" id="KW-1185">Reference proteome</keyword>
<proteinExistence type="predicted"/>
<comment type="caution">
    <text evidence="2">The sequence shown here is derived from an EMBL/GenBank/DDBJ whole genome shotgun (WGS) entry which is preliminary data.</text>
</comment>
<evidence type="ECO:0000313" key="2">
    <source>
        <dbReference type="EMBL" id="MED6260073.1"/>
    </source>
</evidence>